<protein>
    <submittedName>
        <fullName evidence="3">Hormone-sensitive lipase</fullName>
    </submittedName>
</protein>
<dbReference type="AlphaFoldDB" id="A0A1U7LQR0"/>
<accession>A0A1U7LQR0</accession>
<name>A0A1U7LQR0_NEOID</name>
<evidence type="ECO:0000313" key="3">
    <source>
        <dbReference type="EMBL" id="OLL25010.1"/>
    </source>
</evidence>
<organism evidence="3 4">
    <name type="scientific">Neolecta irregularis (strain DAH-3)</name>
    <dbReference type="NCBI Taxonomy" id="1198029"/>
    <lineage>
        <taxon>Eukaryota</taxon>
        <taxon>Fungi</taxon>
        <taxon>Dikarya</taxon>
        <taxon>Ascomycota</taxon>
        <taxon>Taphrinomycotina</taxon>
        <taxon>Neolectales</taxon>
        <taxon>Neolectaceae</taxon>
        <taxon>Neolecta</taxon>
    </lineage>
</organism>
<dbReference type="InterPro" id="IPR033140">
    <property type="entry name" value="Lipase_GDXG_put_SER_AS"/>
</dbReference>
<keyword evidence="4" id="KW-1185">Reference proteome</keyword>
<feature type="domain" description="Alpha/beta hydrolase fold-3" evidence="2">
    <location>
        <begin position="267"/>
        <end position="357"/>
    </location>
</feature>
<dbReference type="InterPro" id="IPR029058">
    <property type="entry name" value="AB_hydrolase_fold"/>
</dbReference>
<evidence type="ECO:0000259" key="2">
    <source>
        <dbReference type="Pfam" id="PF07859"/>
    </source>
</evidence>
<dbReference type="Pfam" id="PF07859">
    <property type="entry name" value="Abhydrolase_3"/>
    <property type="match status" value="2"/>
</dbReference>
<proteinExistence type="predicted"/>
<dbReference type="STRING" id="1198029.A0A1U7LQR0"/>
<dbReference type="GO" id="GO:0019433">
    <property type="term" value="P:triglyceride catabolic process"/>
    <property type="evidence" value="ECO:0007669"/>
    <property type="project" value="TreeGrafter"/>
</dbReference>
<dbReference type="Proteomes" id="UP000186594">
    <property type="component" value="Unassembled WGS sequence"/>
</dbReference>
<evidence type="ECO:0000256" key="1">
    <source>
        <dbReference type="PROSITE-ProRule" id="PRU10038"/>
    </source>
</evidence>
<dbReference type="PROSITE" id="PS01174">
    <property type="entry name" value="LIPASE_GDXG_SER"/>
    <property type="match status" value="1"/>
</dbReference>
<dbReference type="InterPro" id="IPR013094">
    <property type="entry name" value="AB_hydrolase_3"/>
</dbReference>
<sequence length="491" mass="55994">MLNLYQFTHRTAEQLRVSLAKVSSPYLKFFVGLSKPRLKIKRKIVIPRNSAEPSEVWIYFNGSEEELKFQRKLVFFIHGGGFISTNPECYEEVTFAWASELNVPVVAINYKKAPEYPFPYALYECRDLYLEIVKTNGAIIGFEHSQPLTIAFAGDSAGGNLATSLIILLLTEHLDIPIPAGLVLVYPALDLNLTCWMTNENMCLLRQESVRDVSDAVIDSKLNYEKRKSVLQPYSDNYSPRKSLVKIFQTPPPKEAEKCFSPTPRMKNARTKLAMTSRVSFFQDRILSPEMLRAMVLLYVGPQNRPNFETDYLLCPLRAPTEVLAKFPKTYLLCGEKDAMVDDTVLLAGRIREAKRAALNRRQNLQMTSLSSSENDWIEIVLLRGVSHGFFQMAFILPEAKKAISKCRGWLKEILDDQSFISPSFEDDDEPVEMKSSNSLLFPMGPTLPISAMIPQNKEGHDTWERFVMQESDLLNRRREGVMRGLQFTES</sequence>
<reference evidence="3 4" key="1">
    <citation type="submission" date="2016-04" db="EMBL/GenBank/DDBJ databases">
        <title>Evolutionary innovation and constraint leading to complex multicellularity in the Ascomycota.</title>
        <authorList>
            <person name="Cisse O."/>
            <person name="Nguyen A."/>
            <person name="Hewitt D.A."/>
            <person name="Jedd G."/>
            <person name="Stajich J.E."/>
        </authorList>
    </citation>
    <scope>NUCLEOTIDE SEQUENCE [LARGE SCALE GENOMIC DNA]</scope>
    <source>
        <strain evidence="3 4">DAH-3</strain>
    </source>
</reference>
<dbReference type="SUPFAM" id="SSF53474">
    <property type="entry name" value="alpha/beta-Hydrolases"/>
    <property type="match status" value="1"/>
</dbReference>
<gene>
    <name evidence="3" type="ORF">NEOLI_000116</name>
</gene>
<dbReference type="Gene3D" id="3.40.50.1820">
    <property type="entry name" value="alpha/beta hydrolase"/>
    <property type="match status" value="2"/>
</dbReference>
<feature type="domain" description="Alpha/beta hydrolase fold-3" evidence="2">
    <location>
        <begin position="74"/>
        <end position="219"/>
    </location>
</feature>
<dbReference type="OrthoDB" id="5570009at2759"/>
<dbReference type="GO" id="GO:0004771">
    <property type="term" value="F:sterol ester esterase activity"/>
    <property type="evidence" value="ECO:0007669"/>
    <property type="project" value="TreeGrafter"/>
</dbReference>
<feature type="active site" evidence="1">
    <location>
        <position position="156"/>
    </location>
</feature>
<evidence type="ECO:0000313" key="4">
    <source>
        <dbReference type="Proteomes" id="UP000186594"/>
    </source>
</evidence>
<dbReference type="GO" id="GO:0005829">
    <property type="term" value="C:cytosol"/>
    <property type="evidence" value="ECO:0007669"/>
    <property type="project" value="TreeGrafter"/>
</dbReference>
<dbReference type="PANTHER" id="PTHR23025">
    <property type="entry name" value="TRIACYLGLYCEROL LIPASE"/>
    <property type="match status" value="1"/>
</dbReference>
<dbReference type="EMBL" id="LXFE01000515">
    <property type="protein sequence ID" value="OLL25010.1"/>
    <property type="molecule type" value="Genomic_DNA"/>
</dbReference>
<dbReference type="OMA" id="FPEGWRY"/>
<dbReference type="GO" id="GO:0004806">
    <property type="term" value="F:triacylglycerol lipase activity"/>
    <property type="evidence" value="ECO:0007669"/>
    <property type="project" value="TreeGrafter"/>
</dbReference>
<dbReference type="PANTHER" id="PTHR23025:SF3">
    <property type="entry name" value="HORMONE-SENSITIVE LIPASE"/>
    <property type="match status" value="1"/>
</dbReference>
<comment type="caution">
    <text evidence="3">The sequence shown here is derived from an EMBL/GenBank/DDBJ whole genome shotgun (WGS) entry which is preliminary data.</text>
</comment>